<evidence type="ECO:0000313" key="1">
    <source>
        <dbReference type="EMBL" id="WGW05469.1"/>
    </source>
</evidence>
<dbReference type="RefSeq" id="WP_282302093.1">
    <property type="nucleotide sequence ID" value="NZ_CP124616.1"/>
</dbReference>
<reference evidence="1 2" key="1">
    <citation type="submission" date="2023-05" db="EMBL/GenBank/DDBJ databases">
        <title>YMD87, complete Genome.</title>
        <authorList>
            <person name="Zhang J."/>
            <person name="Xu X."/>
        </authorList>
    </citation>
    <scope>NUCLEOTIDE SEQUENCE [LARGE SCALE GENOMIC DNA]</scope>
    <source>
        <strain evidence="1 2">YMD87</strain>
    </source>
</reference>
<accession>A0ABY8QLN3</accession>
<protein>
    <recommendedName>
        <fullName evidence="3">LysM domain-containing protein</fullName>
    </recommendedName>
</protein>
<gene>
    <name evidence="1" type="ORF">QF118_07955</name>
</gene>
<sequence length="118" mass="13087">MVTRLSAAFRRRPILTGAFALALALTLFFAIRLALHSLYWTDPAHRDQQIMEWMTPGYVAHSWSVPRALVGDTLGFAKGAFEPGQTLEELAEQRGVPVAQLIEDLNAAIADFRANPHD</sequence>
<proteinExistence type="predicted"/>
<dbReference type="EMBL" id="CP124616">
    <property type="protein sequence ID" value="WGW05469.1"/>
    <property type="molecule type" value="Genomic_DNA"/>
</dbReference>
<evidence type="ECO:0000313" key="2">
    <source>
        <dbReference type="Proteomes" id="UP001241605"/>
    </source>
</evidence>
<evidence type="ECO:0008006" key="3">
    <source>
        <dbReference type="Google" id="ProtNLM"/>
    </source>
</evidence>
<organism evidence="1 2">
    <name type="scientific">Tropicibacter oceani</name>
    <dbReference type="NCBI Taxonomy" id="3058420"/>
    <lineage>
        <taxon>Bacteria</taxon>
        <taxon>Pseudomonadati</taxon>
        <taxon>Pseudomonadota</taxon>
        <taxon>Alphaproteobacteria</taxon>
        <taxon>Rhodobacterales</taxon>
        <taxon>Roseobacteraceae</taxon>
        <taxon>Tropicibacter</taxon>
    </lineage>
</organism>
<dbReference type="Proteomes" id="UP001241605">
    <property type="component" value="Chromosome"/>
</dbReference>
<keyword evidence="2" id="KW-1185">Reference proteome</keyword>
<name>A0ABY8QLN3_9RHOB</name>